<keyword evidence="2" id="KW-0560">Oxidoreductase</keyword>
<protein>
    <recommendedName>
        <fullName evidence="5">NAD(P)-binding protein</fullName>
    </recommendedName>
</protein>
<gene>
    <name evidence="3" type="ORF">COCHEDRAFT_1196298</name>
</gene>
<dbReference type="Pfam" id="PF00106">
    <property type="entry name" value="adh_short"/>
    <property type="match status" value="1"/>
</dbReference>
<keyword evidence="4" id="KW-1185">Reference proteome</keyword>
<reference evidence="4" key="2">
    <citation type="journal article" date="2013" name="PLoS Genet.">
        <title>Comparative genome structure, secondary metabolite, and effector coding capacity across Cochliobolus pathogens.</title>
        <authorList>
            <person name="Condon B.J."/>
            <person name="Leng Y."/>
            <person name="Wu D."/>
            <person name="Bushley K.E."/>
            <person name="Ohm R.A."/>
            <person name="Otillar R."/>
            <person name="Martin J."/>
            <person name="Schackwitz W."/>
            <person name="Grimwood J."/>
            <person name="MohdZainudin N."/>
            <person name="Xue C."/>
            <person name="Wang R."/>
            <person name="Manning V.A."/>
            <person name="Dhillon B."/>
            <person name="Tu Z.J."/>
            <person name="Steffenson B.J."/>
            <person name="Salamov A."/>
            <person name="Sun H."/>
            <person name="Lowry S."/>
            <person name="LaButti K."/>
            <person name="Han J."/>
            <person name="Copeland A."/>
            <person name="Lindquist E."/>
            <person name="Barry K."/>
            <person name="Schmutz J."/>
            <person name="Baker S.E."/>
            <person name="Ciuffetti L.M."/>
            <person name="Grigoriev I.V."/>
            <person name="Zhong S."/>
            <person name="Turgeon B.G."/>
        </authorList>
    </citation>
    <scope>NUCLEOTIDE SEQUENCE [LARGE SCALE GENOMIC DNA]</scope>
    <source>
        <strain evidence="4">C5 / ATCC 48332 / race O</strain>
    </source>
</reference>
<evidence type="ECO:0008006" key="5">
    <source>
        <dbReference type="Google" id="ProtNLM"/>
    </source>
</evidence>
<dbReference type="OMA" id="WLCQEKA"/>
<proteinExistence type="inferred from homology"/>
<dbReference type="GO" id="GO:0016616">
    <property type="term" value="F:oxidoreductase activity, acting on the CH-OH group of donors, NAD or NADP as acceptor"/>
    <property type="evidence" value="ECO:0007669"/>
    <property type="project" value="TreeGrafter"/>
</dbReference>
<name>M2U6R1_COCH5</name>
<dbReference type="SUPFAM" id="SSF51735">
    <property type="entry name" value="NAD(P)-binding Rossmann-fold domains"/>
    <property type="match status" value="1"/>
</dbReference>
<reference evidence="3 4" key="1">
    <citation type="journal article" date="2012" name="PLoS Pathog.">
        <title>Diverse lifestyles and strategies of plant pathogenesis encoded in the genomes of eighteen Dothideomycetes fungi.</title>
        <authorList>
            <person name="Ohm R.A."/>
            <person name="Feau N."/>
            <person name="Henrissat B."/>
            <person name="Schoch C.L."/>
            <person name="Horwitz B.A."/>
            <person name="Barry K.W."/>
            <person name="Condon B.J."/>
            <person name="Copeland A.C."/>
            <person name="Dhillon B."/>
            <person name="Glaser F."/>
            <person name="Hesse C.N."/>
            <person name="Kosti I."/>
            <person name="LaButti K."/>
            <person name="Lindquist E.A."/>
            <person name="Lucas S."/>
            <person name="Salamov A.A."/>
            <person name="Bradshaw R.E."/>
            <person name="Ciuffetti L."/>
            <person name="Hamelin R.C."/>
            <person name="Kema G.H.J."/>
            <person name="Lawrence C."/>
            <person name="Scott J.A."/>
            <person name="Spatafora J.W."/>
            <person name="Turgeon B.G."/>
            <person name="de Wit P.J.G.M."/>
            <person name="Zhong S."/>
            <person name="Goodwin S.B."/>
            <person name="Grigoriev I.V."/>
        </authorList>
    </citation>
    <scope>NUCLEOTIDE SEQUENCE [LARGE SCALE GENOMIC DNA]</scope>
    <source>
        <strain evidence="4">C5 / ATCC 48332 / race O</strain>
    </source>
</reference>
<dbReference type="Gene3D" id="3.40.50.720">
    <property type="entry name" value="NAD(P)-binding Rossmann-like Domain"/>
    <property type="match status" value="1"/>
</dbReference>
<dbReference type="HOGENOM" id="CLU_010194_8_0_1"/>
<dbReference type="Proteomes" id="UP000016936">
    <property type="component" value="Unassembled WGS sequence"/>
</dbReference>
<organism evidence="3 4">
    <name type="scientific">Cochliobolus heterostrophus (strain C5 / ATCC 48332 / race O)</name>
    <name type="common">Southern corn leaf blight fungus</name>
    <name type="synonym">Bipolaris maydis</name>
    <dbReference type="NCBI Taxonomy" id="701091"/>
    <lineage>
        <taxon>Eukaryota</taxon>
        <taxon>Fungi</taxon>
        <taxon>Dikarya</taxon>
        <taxon>Ascomycota</taxon>
        <taxon>Pezizomycotina</taxon>
        <taxon>Dothideomycetes</taxon>
        <taxon>Pleosporomycetidae</taxon>
        <taxon>Pleosporales</taxon>
        <taxon>Pleosporineae</taxon>
        <taxon>Pleosporaceae</taxon>
        <taxon>Bipolaris</taxon>
    </lineage>
</organism>
<dbReference type="InterPro" id="IPR002347">
    <property type="entry name" value="SDR_fam"/>
</dbReference>
<dbReference type="PANTHER" id="PTHR42760:SF37">
    <property type="entry name" value="CLAVALDEHYDE DEHYDROGENASE"/>
    <property type="match status" value="1"/>
</dbReference>
<comment type="similarity">
    <text evidence="1">Belongs to the short-chain dehydrogenases/reductases (SDR) family.</text>
</comment>
<evidence type="ECO:0000256" key="2">
    <source>
        <dbReference type="ARBA" id="ARBA00023002"/>
    </source>
</evidence>
<sequence>MAPNLSDLPKDYYVKSMQFTKRAHQDAYPAIDPSLPEHSLAGKVVIITGASRGIGATAMIPAFTKAGVKGMVLVASNAAKLSTVEASVKQANPELETLTCAVDISKSEGVEKAFERIKQRFSHADILINAAGVLTGDGPKLHETNVDEWWNNFEINAKGTYLVTRSFLSLLPSPSTPATILSLSSWQSFFTVPPVGGYLMSKFAVDALAAHVAAEYPCVTAISMHPGLVATDMLREPFRSRFNNDSAELVGGTAVWVCQDKARWLSGRFVSVNWDVEDLMERKAEVLQGDLLRLGLRGEFGRGGIGVRL</sequence>
<accession>M2U6R1</accession>
<dbReference type="OrthoDB" id="1933717at2759"/>
<dbReference type="eggNOG" id="KOG0725">
    <property type="taxonomic scope" value="Eukaryota"/>
</dbReference>
<dbReference type="PANTHER" id="PTHR42760">
    <property type="entry name" value="SHORT-CHAIN DEHYDROGENASES/REDUCTASES FAMILY MEMBER"/>
    <property type="match status" value="1"/>
</dbReference>
<evidence type="ECO:0000256" key="1">
    <source>
        <dbReference type="ARBA" id="ARBA00006484"/>
    </source>
</evidence>
<dbReference type="EMBL" id="KB445579">
    <property type="protein sequence ID" value="EMD89416.1"/>
    <property type="molecule type" value="Genomic_DNA"/>
</dbReference>
<evidence type="ECO:0000313" key="3">
    <source>
        <dbReference type="EMBL" id="EMD89416.1"/>
    </source>
</evidence>
<dbReference type="PRINTS" id="PR00081">
    <property type="entry name" value="GDHRDH"/>
</dbReference>
<evidence type="ECO:0000313" key="4">
    <source>
        <dbReference type="Proteomes" id="UP000016936"/>
    </source>
</evidence>
<dbReference type="InterPro" id="IPR036291">
    <property type="entry name" value="NAD(P)-bd_dom_sf"/>
</dbReference>
<dbReference type="AlphaFoldDB" id="M2U6R1"/>
<dbReference type="CDD" id="cd05233">
    <property type="entry name" value="SDR_c"/>
    <property type="match status" value="1"/>
</dbReference>